<protein>
    <submittedName>
        <fullName evidence="2">Uncharacterized protein</fullName>
    </submittedName>
</protein>
<dbReference type="Proteomes" id="UP000432015">
    <property type="component" value="Unassembled WGS sequence"/>
</dbReference>
<dbReference type="RefSeq" id="WP_156220583.1">
    <property type="nucleotide sequence ID" value="NZ_WOFH01000014.1"/>
</dbReference>
<reference evidence="2 3" key="1">
    <citation type="submission" date="2019-11" db="EMBL/GenBank/DDBJ databases">
        <authorList>
            <person name="Cao P."/>
        </authorList>
    </citation>
    <scope>NUCLEOTIDE SEQUENCE [LARGE SCALE GENOMIC DNA]</scope>
    <source>
        <strain evidence="2 3">NEAU-AAG5</strain>
    </source>
</reference>
<organism evidence="2 3">
    <name type="scientific">Actinomadura litoris</name>
    <dbReference type="NCBI Taxonomy" id="2678616"/>
    <lineage>
        <taxon>Bacteria</taxon>
        <taxon>Bacillati</taxon>
        <taxon>Actinomycetota</taxon>
        <taxon>Actinomycetes</taxon>
        <taxon>Streptosporangiales</taxon>
        <taxon>Thermomonosporaceae</taxon>
        <taxon>Actinomadura</taxon>
    </lineage>
</organism>
<feature type="region of interest" description="Disordered" evidence="1">
    <location>
        <begin position="52"/>
        <end position="123"/>
    </location>
</feature>
<dbReference type="AlphaFoldDB" id="A0A7K1LAE8"/>
<comment type="caution">
    <text evidence="2">The sequence shown here is derived from an EMBL/GenBank/DDBJ whole genome shotgun (WGS) entry which is preliminary data.</text>
</comment>
<feature type="compositionally biased region" description="Basic and acidic residues" evidence="1">
    <location>
        <begin position="102"/>
        <end position="123"/>
    </location>
</feature>
<evidence type="ECO:0000313" key="3">
    <source>
        <dbReference type="Proteomes" id="UP000432015"/>
    </source>
</evidence>
<evidence type="ECO:0000256" key="1">
    <source>
        <dbReference type="SAM" id="MobiDB-lite"/>
    </source>
</evidence>
<accession>A0A7K1LAE8</accession>
<dbReference type="EMBL" id="WOFH01000014">
    <property type="protein sequence ID" value="MUN41411.1"/>
    <property type="molecule type" value="Genomic_DNA"/>
</dbReference>
<proteinExistence type="predicted"/>
<keyword evidence="3" id="KW-1185">Reference proteome</keyword>
<sequence length="123" mass="13183">MRRYKVLAPCVVHIPMNTDRGVQLGTLYQNTVFVGDPASDKMKFLVDAEMIEPLDDGDSPAKDSGEEQASLQAESGGPSMPPENGPGSGKDAWVEYAVGSGRMERPDAEGLSKTELVKTLKGE</sequence>
<name>A0A7K1LAE8_9ACTN</name>
<gene>
    <name evidence="2" type="ORF">GNZ18_33185</name>
</gene>
<evidence type="ECO:0000313" key="2">
    <source>
        <dbReference type="EMBL" id="MUN41411.1"/>
    </source>
</evidence>